<dbReference type="GO" id="GO:0005524">
    <property type="term" value="F:ATP binding"/>
    <property type="evidence" value="ECO:0007669"/>
    <property type="project" value="UniProtKB-KW"/>
</dbReference>
<reference evidence="2" key="2">
    <citation type="submission" date="2021-04" db="EMBL/GenBank/DDBJ databases">
        <authorList>
            <person name="Gilroy R."/>
        </authorList>
    </citation>
    <scope>NUCLEOTIDE SEQUENCE</scope>
    <source>
        <strain evidence="2">ChiBcolR8-3208</strain>
    </source>
</reference>
<feature type="region of interest" description="Disordered" evidence="1">
    <location>
        <begin position="85"/>
        <end position="114"/>
    </location>
</feature>
<reference evidence="2" key="1">
    <citation type="journal article" date="2021" name="PeerJ">
        <title>Extensive microbial diversity within the chicken gut microbiome revealed by metagenomics and culture.</title>
        <authorList>
            <person name="Gilroy R."/>
            <person name="Ravi A."/>
            <person name="Getino M."/>
            <person name="Pursley I."/>
            <person name="Horton D.L."/>
            <person name="Alikhan N.F."/>
            <person name="Baker D."/>
            <person name="Gharbi K."/>
            <person name="Hall N."/>
            <person name="Watson M."/>
            <person name="Adriaenssens E.M."/>
            <person name="Foster-Nyarko E."/>
            <person name="Jarju S."/>
            <person name="Secka A."/>
            <person name="Antonio M."/>
            <person name="Oren A."/>
            <person name="Chaudhuri R.R."/>
            <person name="La Ragione R."/>
            <person name="Hildebrand F."/>
            <person name="Pallen M.J."/>
        </authorList>
    </citation>
    <scope>NUCLEOTIDE SEQUENCE</scope>
    <source>
        <strain evidence="2">ChiBcolR8-3208</strain>
    </source>
</reference>
<keyword evidence="2" id="KW-0547">Nucleotide-binding</keyword>
<keyword evidence="2" id="KW-0378">Hydrolase</keyword>
<dbReference type="AlphaFoldDB" id="A0A9D2LXP2"/>
<evidence type="ECO:0000256" key="1">
    <source>
        <dbReference type="SAM" id="MobiDB-lite"/>
    </source>
</evidence>
<dbReference type="GO" id="GO:0008233">
    <property type="term" value="F:peptidase activity"/>
    <property type="evidence" value="ECO:0007669"/>
    <property type="project" value="UniProtKB-KW"/>
</dbReference>
<organism evidence="2 3">
    <name type="scientific">Candidatus Acutalibacter ornithocaccae</name>
    <dbReference type="NCBI Taxonomy" id="2838416"/>
    <lineage>
        <taxon>Bacteria</taxon>
        <taxon>Bacillati</taxon>
        <taxon>Bacillota</taxon>
        <taxon>Clostridia</taxon>
        <taxon>Eubacteriales</taxon>
        <taxon>Acutalibacteraceae</taxon>
        <taxon>Acutalibacter</taxon>
    </lineage>
</organism>
<protein>
    <submittedName>
        <fullName evidence="2">ATP-dependent Clp protease ATP-binding subunit</fullName>
    </submittedName>
</protein>
<keyword evidence="2" id="KW-0067">ATP-binding</keyword>
<sequence length="131" mass="14157">MLLCTRCKKRPAVVFVSNGMDSQNPQGLCLVCAKELGIKPVNDIMEKMGITDEELEAATEQMTQLMNLDNDDSGDELFAPGGAATLPVDQMLGGRPGENGGFGGAGVQQKKESFHKKKRKHIQNFCTDLTA</sequence>
<proteinExistence type="predicted"/>
<keyword evidence="2" id="KW-0645">Protease</keyword>
<gene>
    <name evidence="2" type="ORF">H9942_03695</name>
</gene>
<accession>A0A9D2LXP2</accession>
<name>A0A9D2LXP2_9FIRM</name>
<comment type="caution">
    <text evidence="2">The sequence shown here is derived from an EMBL/GenBank/DDBJ whole genome shotgun (WGS) entry which is preliminary data.</text>
</comment>
<dbReference type="Proteomes" id="UP000824214">
    <property type="component" value="Unassembled WGS sequence"/>
</dbReference>
<evidence type="ECO:0000313" key="2">
    <source>
        <dbReference type="EMBL" id="HJB37153.1"/>
    </source>
</evidence>
<feature type="compositionally biased region" description="Gly residues" evidence="1">
    <location>
        <begin position="94"/>
        <end position="106"/>
    </location>
</feature>
<evidence type="ECO:0000313" key="3">
    <source>
        <dbReference type="Proteomes" id="UP000824214"/>
    </source>
</evidence>
<dbReference type="EMBL" id="DWXZ01000068">
    <property type="protein sequence ID" value="HJB37153.1"/>
    <property type="molecule type" value="Genomic_DNA"/>
</dbReference>
<dbReference type="GO" id="GO:0006508">
    <property type="term" value="P:proteolysis"/>
    <property type="evidence" value="ECO:0007669"/>
    <property type="project" value="UniProtKB-KW"/>
</dbReference>
<feature type="non-terminal residue" evidence="2">
    <location>
        <position position="131"/>
    </location>
</feature>